<sequence length="275" mass="30766">MDHVQAEVPAEVKEIHSAPESQIDPAPTGITVLSSVVVPYSALDTSRLEISNTGIDSLTTDLLPIRSIEETNAMPLWYRAFEKMAAVIALLAFALPLLIIGAIVRLGTPGPALFFQQRIGCGGEIFTLAKFRTMYADARERFPELYGYSYTGEEVQNHFFKVDNDPRLTPQGRWLRKSTLDEIPNFLAVLMGHMSLVGPRPEIPEMFPYYKGNTLRKFSVRPGITGLAQTCGRGHLNFHDTVAYDLQYVENRSVWLNIKILCRTVKIVLKGYGAF</sequence>
<reference evidence="4" key="1">
    <citation type="submission" date="2019-07" db="EMBL/GenBank/DDBJ databases">
        <authorList>
            <person name="Weber M."/>
            <person name="Kostadinov I."/>
            <person name="Kostadinov D I."/>
        </authorList>
    </citation>
    <scope>NUCLEOTIDE SEQUENCE</scope>
    <source>
        <strain evidence="4">Gfbio:sag-sample-m06:053724c1-46a9-4a36-b237-ea2bf867836b</strain>
    </source>
</reference>
<name>A0A7D9H488_9GAMM</name>
<dbReference type="EMBL" id="LR633967">
    <property type="protein sequence ID" value="VUX56063.1"/>
    <property type="molecule type" value="Genomic_DNA"/>
</dbReference>
<evidence type="ECO:0000256" key="2">
    <source>
        <dbReference type="SAM" id="Phobius"/>
    </source>
</evidence>
<protein>
    <submittedName>
        <fullName evidence="4">Undecaprenyl-phosphate galactose phosphotransferase (Modular protein)</fullName>
        <ecNumber evidence="4">2.7.8.6</ecNumber>
    </submittedName>
</protein>
<comment type="similarity">
    <text evidence="1">Belongs to the bacterial sugar transferase family.</text>
</comment>
<evidence type="ECO:0000259" key="3">
    <source>
        <dbReference type="Pfam" id="PF02397"/>
    </source>
</evidence>
<evidence type="ECO:0000256" key="1">
    <source>
        <dbReference type="ARBA" id="ARBA00006464"/>
    </source>
</evidence>
<proteinExistence type="inferred from homology"/>
<feature type="transmembrane region" description="Helical" evidence="2">
    <location>
        <begin position="84"/>
        <end position="104"/>
    </location>
</feature>
<dbReference type="AlphaFoldDB" id="A0A7D9H488"/>
<dbReference type="EC" id="2.7.8.6" evidence="4"/>
<evidence type="ECO:0000313" key="4">
    <source>
        <dbReference type="EMBL" id="VUX56063.1"/>
    </source>
</evidence>
<dbReference type="PANTHER" id="PTHR30576">
    <property type="entry name" value="COLANIC BIOSYNTHESIS UDP-GLUCOSE LIPID CARRIER TRANSFERASE"/>
    <property type="match status" value="1"/>
</dbReference>
<dbReference type="GO" id="GO:0047360">
    <property type="term" value="F:undecaprenyl-phosphate galactose phosphotransferase activity"/>
    <property type="evidence" value="ECO:0007669"/>
    <property type="project" value="UniProtKB-EC"/>
</dbReference>
<keyword evidence="2" id="KW-0472">Membrane</keyword>
<gene>
    <name evidence="4" type="ORF">JTBM06_V1_260006</name>
</gene>
<organism evidence="4">
    <name type="scientific">uncultured Woeseiaceae bacterium</name>
    <dbReference type="NCBI Taxonomy" id="1983305"/>
    <lineage>
        <taxon>Bacteria</taxon>
        <taxon>Pseudomonadati</taxon>
        <taxon>Pseudomonadota</taxon>
        <taxon>Gammaproteobacteria</taxon>
        <taxon>Woeseiales</taxon>
        <taxon>Woeseiaceae</taxon>
        <taxon>environmental samples</taxon>
    </lineage>
</organism>
<accession>A0A7D9H488</accession>
<feature type="domain" description="Bacterial sugar transferase" evidence="3">
    <location>
        <begin position="79"/>
        <end position="270"/>
    </location>
</feature>
<dbReference type="InterPro" id="IPR003362">
    <property type="entry name" value="Bact_transf"/>
</dbReference>
<keyword evidence="2" id="KW-1133">Transmembrane helix</keyword>
<keyword evidence="2" id="KW-0812">Transmembrane</keyword>
<dbReference type="Pfam" id="PF02397">
    <property type="entry name" value="Bac_transf"/>
    <property type="match status" value="1"/>
</dbReference>
<dbReference type="PANTHER" id="PTHR30576:SF10">
    <property type="entry name" value="SLL5057 PROTEIN"/>
    <property type="match status" value="1"/>
</dbReference>
<keyword evidence="4" id="KW-0808">Transferase</keyword>